<comment type="caution">
    <text evidence="2">The sequence shown here is derived from an EMBL/GenBank/DDBJ whole genome shotgun (WGS) entry which is preliminary data.</text>
</comment>
<evidence type="ECO:0000256" key="1">
    <source>
        <dbReference type="SAM" id="MobiDB-lite"/>
    </source>
</evidence>
<evidence type="ECO:0000313" key="3">
    <source>
        <dbReference type="Proteomes" id="UP000233551"/>
    </source>
</evidence>
<dbReference type="Proteomes" id="UP000233551">
    <property type="component" value="Unassembled WGS sequence"/>
</dbReference>
<evidence type="ECO:0000313" key="2">
    <source>
        <dbReference type="EMBL" id="PKI69275.1"/>
    </source>
</evidence>
<feature type="region of interest" description="Disordered" evidence="1">
    <location>
        <begin position="1"/>
        <end position="21"/>
    </location>
</feature>
<dbReference type="EMBL" id="PGOL01000515">
    <property type="protein sequence ID" value="PKI69275.1"/>
    <property type="molecule type" value="Genomic_DNA"/>
</dbReference>
<gene>
    <name evidence="2" type="ORF">CRG98_010348</name>
</gene>
<dbReference type="AlphaFoldDB" id="A0A2I0KLB9"/>
<reference evidence="2 3" key="1">
    <citation type="submission" date="2017-11" db="EMBL/GenBank/DDBJ databases">
        <title>De-novo sequencing of pomegranate (Punica granatum L.) genome.</title>
        <authorList>
            <person name="Akparov Z."/>
            <person name="Amiraslanov A."/>
            <person name="Hajiyeva S."/>
            <person name="Abbasov M."/>
            <person name="Kaur K."/>
            <person name="Hamwieh A."/>
            <person name="Solovyev V."/>
            <person name="Salamov A."/>
            <person name="Braich B."/>
            <person name="Kosarev P."/>
            <person name="Mahmoud A."/>
            <person name="Hajiyev E."/>
            <person name="Babayeva S."/>
            <person name="Izzatullayeva V."/>
            <person name="Mammadov A."/>
            <person name="Mammadov A."/>
            <person name="Sharifova S."/>
            <person name="Ojaghi J."/>
            <person name="Eynullazada K."/>
            <person name="Bayramov B."/>
            <person name="Abdulazimova A."/>
            <person name="Shahmuradov I."/>
        </authorList>
    </citation>
    <scope>NUCLEOTIDE SEQUENCE [LARGE SCALE GENOMIC DNA]</scope>
    <source>
        <strain evidence="3">cv. AG2017</strain>
        <tissue evidence="2">Leaf</tissue>
    </source>
</reference>
<sequence length="81" mass="9420">MATGLQSNWWAQSSSELQGDAKRRQRYLRVLPLRCLRSLPLLGEGNCLCSVTCKLYIYILKKKALFYDDARGWNDEDPYEC</sequence>
<protein>
    <submittedName>
        <fullName evidence="2">Uncharacterized protein</fullName>
    </submittedName>
</protein>
<accession>A0A2I0KLB9</accession>
<organism evidence="2 3">
    <name type="scientific">Punica granatum</name>
    <name type="common">Pomegranate</name>
    <dbReference type="NCBI Taxonomy" id="22663"/>
    <lineage>
        <taxon>Eukaryota</taxon>
        <taxon>Viridiplantae</taxon>
        <taxon>Streptophyta</taxon>
        <taxon>Embryophyta</taxon>
        <taxon>Tracheophyta</taxon>
        <taxon>Spermatophyta</taxon>
        <taxon>Magnoliopsida</taxon>
        <taxon>eudicotyledons</taxon>
        <taxon>Gunneridae</taxon>
        <taxon>Pentapetalae</taxon>
        <taxon>rosids</taxon>
        <taxon>malvids</taxon>
        <taxon>Myrtales</taxon>
        <taxon>Lythraceae</taxon>
        <taxon>Punica</taxon>
    </lineage>
</organism>
<keyword evidence="3" id="KW-1185">Reference proteome</keyword>
<name>A0A2I0KLB9_PUNGR</name>
<feature type="compositionally biased region" description="Polar residues" evidence="1">
    <location>
        <begin position="1"/>
        <end position="17"/>
    </location>
</feature>
<proteinExistence type="predicted"/>